<evidence type="ECO:0000256" key="7">
    <source>
        <dbReference type="ARBA" id="ARBA00077936"/>
    </source>
</evidence>
<evidence type="ECO:0000256" key="5">
    <source>
        <dbReference type="ARBA" id="ARBA00023274"/>
    </source>
</evidence>
<dbReference type="FunFam" id="3.40.30.10:FF:000260">
    <property type="entry name" value="Mitochondrial ribosomal protein L44"/>
    <property type="match status" value="1"/>
</dbReference>
<dbReference type="InterPro" id="IPR042776">
    <property type="entry name" value="Ribosomal_mL53_fung"/>
</dbReference>
<accession>A0A8H7ZEP2</accession>
<dbReference type="Proteomes" id="UP000669133">
    <property type="component" value="Unassembled WGS sequence"/>
</dbReference>
<sequence length="91" mass="10282">MITKYFSKVSVRFNPFSPGAKSARIFLSRMPATAKIDFKVINNPSDQQKIEVTFKDKFNMTADPSTMSVADLGDYFDAHSRKLAIKDSIQE</sequence>
<dbReference type="Gene3D" id="3.40.30.10">
    <property type="entry name" value="Glutaredoxin"/>
    <property type="match status" value="1"/>
</dbReference>
<evidence type="ECO:0000313" key="9">
    <source>
        <dbReference type="Proteomes" id="UP000669133"/>
    </source>
</evidence>
<evidence type="ECO:0000256" key="6">
    <source>
        <dbReference type="ARBA" id="ARBA00035180"/>
    </source>
</evidence>
<organism evidence="8 9">
    <name type="scientific">Candida metapsilosis</name>
    <dbReference type="NCBI Taxonomy" id="273372"/>
    <lineage>
        <taxon>Eukaryota</taxon>
        <taxon>Fungi</taxon>
        <taxon>Dikarya</taxon>
        <taxon>Ascomycota</taxon>
        <taxon>Saccharomycotina</taxon>
        <taxon>Pichiomycetes</taxon>
        <taxon>Debaryomycetaceae</taxon>
        <taxon>Candida/Lodderomyces clade</taxon>
        <taxon>Candida</taxon>
    </lineage>
</organism>
<dbReference type="Pfam" id="PF10780">
    <property type="entry name" value="MRP_L53"/>
    <property type="match status" value="1"/>
</dbReference>
<evidence type="ECO:0000313" key="8">
    <source>
        <dbReference type="EMBL" id="KAG5420582.1"/>
    </source>
</evidence>
<keyword evidence="4" id="KW-0496">Mitochondrion</keyword>
<evidence type="ECO:0000256" key="3">
    <source>
        <dbReference type="ARBA" id="ARBA00022980"/>
    </source>
</evidence>
<reference evidence="8 9" key="1">
    <citation type="submission" date="2020-12" db="EMBL/GenBank/DDBJ databases">
        <title>Effect of drift, selection, and recombination on the evolution of hybrid genomes in Candida yeast pathogens.</title>
        <authorList>
            <person name="Mixao V."/>
            <person name="Ksiezopolska E."/>
            <person name="Saus E."/>
            <person name="Boekhout T."/>
            <person name="Gacser A."/>
            <person name="Gabaldon T."/>
        </authorList>
    </citation>
    <scope>NUCLEOTIDE SEQUENCE [LARGE SCALE GENOMIC DNA]</scope>
    <source>
        <strain evidence="8 9">BP57</strain>
    </source>
</reference>
<evidence type="ECO:0000256" key="2">
    <source>
        <dbReference type="ARBA" id="ARBA00005557"/>
    </source>
</evidence>
<comment type="similarity">
    <text evidence="2">Belongs to the mitochondrion-specific ribosomal protein mL53 family.</text>
</comment>
<comment type="caution">
    <text evidence="8">The sequence shown here is derived from an EMBL/GenBank/DDBJ whole genome shotgun (WGS) entry which is preliminary data.</text>
</comment>
<comment type="subcellular location">
    <subcellularLocation>
        <location evidence="1">Mitochondrion</location>
    </subcellularLocation>
</comment>
<evidence type="ECO:0000256" key="1">
    <source>
        <dbReference type="ARBA" id="ARBA00004173"/>
    </source>
</evidence>
<gene>
    <name evidence="8" type="ORF">I9W82_002463</name>
</gene>
<dbReference type="EMBL" id="JAEOAQ010000002">
    <property type="protein sequence ID" value="KAG5420582.1"/>
    <property type="molecule type" value="Genomic_DNA"/>
</dbReference>
<dbReference type="GeneID" id="93651092"/>
<keyword evidence="9" id="KW-1185">Reference proteome</keyword>
<dbReference type="OrthoDB" id="4136894at2759"/>
<evidence type="ECO:0000256" key="4">
    <source>
        <dbReference type="ARBA" id="ARBA00023128"/>
    </source>
</evidence>
<dbReference type="InterPro" id="IPR019716">
    <property type="entry name" value="Ribosomal_mL53"/>
</dbReference>
<proteinExistence type="inferred from homology"/>
<dbReference type="PANTHER" id="PTHR28236">
    <property type="entry name" value="54S RIBOSOMAL PROTEIN L44, MITOCHONDRIAL"/>
    <property type="match status" value="1"/>
</dbReference>
<protein>
    <recommendedName>
        <fullName evidence="6">Large ribosomal subunit protein mL53</fullName>
    </recommendedName>
    <alternativeName>
        <fullName evidence="7">54S ribosomal protein L44, mitochondrial</fullName>
    </alternativeName>
</protein>
<dbReference type="RefSeq" id="XP_067549698.1">
    <property type="nucleotide sequence ID" value="XM_067691321.1"/>
</dbReference>
<dbReference type="AlphaFoldDB" id="A0A8H7ZEP2"/>
<dbReference type="PANTHER" id="PTHR28236:SF1">
    <property type="entry name" value="LARGE RIBOSOMAL SUBUNIT PROTEIN ML53"/>
    <property type="match status" value="1"/>
</dbReference>
<name>A0A8H7ZEP2_9ASCO</name>
<dbReference type="GO" id="GO:0005762">
    <property type="term" value="C:mitochondrial large ribosomal subunit"/>
    <property type="evidence" value="ECO:0007669"/>
    <property type="project" value="TreeGrafter"/>
</dbReference>
<dbReference type="GO" id="GO:0003735">
    <property type="term" value="F:structural constituent of ribosome"/>
    <property type="evidence" value="ECO:0007669"/>
    <property type="project" value="TreeGrafter"/>
</dbReference>
<keyword evidence="3" id="KW-0689">Ribosomal protein</keyword>
<keyword evidence="5" id="KW-0687">Ribonucleoprotein</keyword>